<comment type="subunit">
    <text evidence="3">Component of the 30S ribosomal translation pre-initiation complex which assembles on the 30S ribosome in the order IF-2 and IF-3, IF-1 and N-formylmethionyl-tRNA(fMet); mRNA recruitment can occur at any time during PIC assembly.</text>
</comment>
<accession>F4YZF1</accession>
<gene>
    <name evidence="9" type="primary">infA</name>
</gene>
<dbReference type="PANTHER" id="PTHR33370">
    <property type="entry name" value="TRANSLATION INITIATION FACTOR IF-1, CHLOROPLASTIC"/>
    <property type="match status" value="1"/>
</dbReference>
<feature type="compositionally biased region" description="Polar residues" evidence="7">
    <location>
        <begin position="77"/>
        <end position="88"/>
    </location>
</feature>
<keyword evidence="9" id="KW-0150">Chloroplast</keyword>
<dbReference type="SUPFAM" id="SSF50249">
    <property type="entry name" value="Nucleic acid-binding proteins"/>
    <property type="match status" value="1"/>
</dbReference>
<proteinExistence type="inferred from homology"/>
<evidence type="ECO:0000256" key="3">
    <source>
        <dbReference type="ARBA" id="ARBA00011599"/>
    </source>
</evidence>
<sequence length="88" mass="9739">MKRRTLTEMVEGLVIEQPSPMDATPRAFLDNGRKIQSNVLGIIRRNYVRAPPGDRATVQLSPNDSTEGRTIYRPSAGASSGYQYQTAN</sequence>
<feature type="region of interest" description="Disordered" evidence="7">
    <location>
        <begin position="53"/>
        <end position="88"/>
    </location>
</feature>
<reference evidence="9" key="1">
    <citation type="journal article" date="2011" name="Science">
        <title>The Selaginella genome identifies genetic changes associated with the evolution of vascular plants.</title>
        <authorList>
            <person name="Banks J.A."/>
            <person name="Nishiyama T."/>
            <person name="Hasebe M."/>
            <person name="Bowman J.L."/>
            <person name="Gribskov M."/>
            <person name="dePamphilis C."/>
            <person name="Albert V.A."/>
            <person name="Aono N."/>
            <person name="Aoyama T."/>
            <person name="Ambrose B.A."/>
            <person name="Ashton N.W."/>
            <person name="Axtell M.J."/>
            <person name="Barker E."/>
            <person name="Barker M.S."/>
            <person name="Bennetzen J.L."/>
            <person name="Bonawitz N.D."/>
            <person name="Chapple C."/>
            <person name="Cheng C."/>
            <person name="Correa L.G."/>
            <person name="Dacre M."/>
            <person name="DeBarry J."/>
            <person name="Dreyer I."/>
            <person name="Elias M."/>
            <person name="Engstrom E.M."/>
            <person name="Estelle M."/>
            <person name="Feng L."/>
            <person name="Finet C."/>
            <person name="Floyd S.K."/>
            <person name="Frommer W.B."/>
            <person name="Fujita T."/>
            <person name="Gramzow L."/>
            <person name="Gutensohn M."/>
            <person name="Harholt J."/>
            <person name="Hattori M."/>
            <person name="Heyl A."/>
            <person name="Hirai T."/>
            <person name="Hiwatashi Y."/>
            <person name="Ishikawa M."/>
            <person name="Iwata M."/>
            <person name="Karol K.G."/>
            <person name="Koehler B."/>
            <person name="Kolukisaoglu U."/>
            <person name="Kubo M."/>
            <person name="Kurata T."/>
            <person name="Lalonde S."/>
            <person name="Li K."/>
            <person name="Li Y."/>
            <person name="Litt A."/>
            <person name="Lyons E."/>
            <person name="Manning G."/>
            <person name="Maruyama T."/>
            <person name="Michael T.P."/>
            <person name="Mikami K."/>
            <person name="Miyazaki S."/>
            <person name="Morinaga S."/>
            <person name="Murata T."/>
            <person name="Mueller-Roeber B."/>
            <person name="Nelson D.R."/>
            <person name="Obara M."/>
            <person name="Oguri Y."/>
            <person name="Olmstead R.G."/>
            <person name="Onodera N."/>
            <person name="Petersen B.L."/>
            <person name="Pils B."/>
            <person name="Prigge M."/>
            <person name="Rensing S.A."/>
            <person name="Riano-Pachon D.M."/>
            <person name="Roberts A.W."/>
            <person name="Sato Y."/>
            <person name="Scheller H.V."/>
            <person name="Schulz B."/>
            <person name="Schulz C."/>
            <person name="Shakirov E.V."/>
            <person name="Shibagaki N."/>
            <person name="Shinohara N."/>
            <person name="Shippen D.E."/>
            <person name="Soerensen I."/>
            <person name="Sotooka R."/>
            <person name="Sugimoto N."/>
            <person name="Sugita M."/>
            <person name="Sumikawa N."/>
            <person name="Tanurdzic M."/>
            <person name="Theissen G."/>
            <person name="Ulvskov P."/>
            <person name="Wakazuki S."/>
            <person name="Weng J.K."/>
            <person name="Willats W.W."/>
            <person name="Wipf D."/>
            <person name="Wolf P.G."/>
            <person name="Yang L."/>
            <person name="Zimmer A.D."/>
            <person name="Zhu Q."/>
            <person name="Mitros T."/>
            <person name="Hellsten U."/>
            <person name="Loque D."/>
            <person name="Otillar R."/>
            <person name="Salamov A."/>
            <person name="Schmutz J."/>
            <person name="Shapiro H."/>
            <person name="Lindquist E."/>
            <person name="Lucas S."/>
            <person name="Rokhsar D."/>
            <person name="Grigoriev I.V."/>
        </authorList>
    </citation>
    <scope>NUCLEOTIDE SEQUENCE</scope>
</reference>
<dbReference type="GO" id="GO:0003743">
    <property type="term" value="F:translation initiation factor activity"/>
    <property type="evidence" value="ECO:0007669"/>
    <property type="project" value="UniProtKB-UniRule"/>
</dbReference>
<keyword evidence="9" id="KW-0934">Plastid</keyword>
<dbReference type="PANTHER" id="PTHR33370:SF1">
    <property type="entry name" value="TRANSLATION INITIATION FACTOR IF-1, CHLOROPLASTIC"/>
    <property type="match status" value="1"/>
</dbReference>
<dbReference type="Gramene" id="ADH10387">
    <property type="protein sequence ID" value="ADH10387"/>
    <property type="gene ID" value="ADH10387"/>
</dbReference>
<protein>
    <submittedName>
        <fullName evidence="9">Translational initiation factor 1</fullName>
    </submittedName>
</protein>
<evidence type="ECO:0000256" key="5">
    <source>
        <dbReference type="ARBA" id="ARBA00022917"/>
    </source>
</evidence>
<dbReference type="InterPro" id="IPR006196">
    <property type="entry name" value="RNA-binding_domain_S1_IF1"/>
</dbReference>
<comment type="function">
    <text evidence="1">One of the essential components for the initiation of protein synthesis. Stabilizes the binding of IF-2 and IF-3 on the 30S subunit to which N-formylmethionyl-tRNA(fMet) subsequently binds. Helps modulate mRNA selection, yielding the 30S pre-initiation complex (PIC). Upon addition of the 50S ribosomal subunit IF-1, IF-2 and IF-3 are released leaving the mature 70S translation initiation complex.</text>
</comment>
<comment type="similarity">
    <text evidence="2">Belongs to the IF-1 family.</text>
</comment>
<keyword evidence="4 6" id="KW-0396">Initiation factor</keyword>
<evidence type="ECO:0000256" key="6">
    <source>
        <dbReference type="PROSITE-ProRule" id="PRU00181"/>
    </source>
</evidence>
<dbReference type="GO" id="GO:0003723">
    <property type="term" value="F:RNA binding"/>
    <property type="evidence" value="ECO:0007669"/>
    <property type="project" value="InterPro"/>
</dbReference>
<evidence type="ECO:0000259" key="8">
    <source>
        <dbReference type="PROSITE" id="PS50832"/>
    </source>
</evidence>
<dbReference type="PROSITE" id="PS50832">
    <property type="entry name" value="S1_IF1_TYPE"/>
    <property type="match status" value="1"/>
</dbReference>
<evidence type="ECO:0000256" key="1">
    <source>
        <dbReference type="ARBA" id="ARBA00003935"/>
    </source>
</evidence>
<dbReference type="EMBL" id="HM173080">
    <property type="protein sequence ID" value="ADH10387.1"/>
    <property type="molecule type" value="Genomic_DNA"/>
</dbReference>
<dbReference type="Gene3D" id="2.40.50.140">
    <property type="entry name" value="Nucleic acid-binding proteins"/>
    <property type="match status" value="1"/>
</dbReference>
<dbReference type="InterPro" id="IPR012340">
    <property type="entry name" value="NA-bd_OB-fold"/>
</dbReference>
<evidence type="ECO:0000256" key="2">
    <source>
        <dbReference type="ARBA" id="ARBA00010939"/>
    </source>
</evidence>
<evidence type="ECO:0000256" key="7">
    <source>
        <dbReference type="SAM" id="MobiDB-lite"/>
    </source>
</evidence>
<name>F4YZF1_SELML</name>
<organism evidence="9">
    <name type="scientific">Selaginella moellendorffii</name>
    <name type="common">Spikemoss</name>
    <dbReference type="NCBI Taxonomy" id="88036"/>
    <lineage>
        <taxon>Eukaryota</taxon>
        <taxon>Viridiplantae</taxon>
        <taxon>Streptophyta</taxon>
        <taxon>Embryophyta</taxon>
        <taxon>Tracheophyta</taxon>
        <taxon>Lycopodiopsida</taxon>
        <taxon>Selaginellales</taxon>
        <taxon>Selaginellaceae</taxon>
        <taxon>Selaginella</taxon>
    </lineage>
</organism>
<keyword evidence="5 6" id="KW-0648">Protein biosynthesis</keyword>
<dbReference type="HOGENOM" id="CLU_151267_4_0_1"/>
<dbReference type="AlphaFoldDB" id="F4YZF1"/>
<feature type="domain" description="S1-like" evidence="8">
    <location>
        <begin position="26"/>
        <end position="75"/>
    </location>
</feature>
<geneLocation type="chloroplast" evidence="9"/>
<evidence type="ECO:0000256" key="4">
    <source>
        <dbReference type="ARBA" id="ARBA00022540"/>
    </source>
</evidence>
<evidence type="ECO:0000313" key="9">
    <source>
        <dbReference type="EMBL" id="ADH10387.1"/>
    </source>
</evidence>
<dbReference type="InterPro" id="IPR004368">
    <property type="entry name" value="TIF_IF1"/>
</dbReference>